<feature type="active site" description="Proton donor" evidence="8">
    <location>
        <position position="402"/>
    </location>
</feature>
<evidence type="ECO:0000256" key="6">
    <source>
        <dbReference type="ARBA" id="ARBA00022679"/>
    </source>
</evidence>
<dbReference type="InterPro" id="IPR037439">
    <property type="entry name" value="Branching_enzy"/>
</dbReference>
<dbReference type="Pfam" id="PF02806">
    <property type="entry name" value="Alpha-amylase_C"/>
    <property type="match status" value="1"/>
</dbReference>
<evidence type="ECO:0000259" key="9">
    <source>
        <dbReference type="SMART" id="SM00642"/>
    </source>
</evidence>
<dbReference type="Gene3D" id="3.20.20.80">
    <property type="entry name" value="Glycosidases"/>
    <property type="match status" value="1"/>
</dbReference>
<dbReference type="Gene3D" id="2.60.40.1180">
    <property type="entry name" value="Golgi alpha-mannosidase II"/>
    <property type="match status" value="1"/>
</dbReference>
<keyword evidence="7" id="KW-0119">Carbohydrate metabolism</keyword>
<dbReference type="GO" id="GO:0005978">
    <property type="term" value="P:glycogen biosynthetic process"/>
    <property type="evidence" value="ECO:0007669"/>
    <property type="project" value="InterPro"/>
</dbReference>
<dbReference type="SUPFAM" id="SSF51011">
    <property type="entry name" value="Glycosyl hydrolase domain"/>
    <property type="match status" value="1"/>
</dbReference>
<comment type="catalytic activity">
    <reaction evidence="1">
        <text>Transfers a segment of a (1-&gt;4)-alpha-D-glucan chain to a primary hydroxy group in a similar glucan chain.</text>
        <dbReference type="EC" id="2.4.1.18"/>
    </reaction>
</comment>
<dbReference type="SMART" id="SM00642">
    <property type="entry name" value="Aamy"/>
    <property type="match status" value="1"/>
</dbReference>
<dbReference type="CDD" id="cd02854">
    <property type="entry name" value="E_set_GBE_euk_N"/>
    <property type="match status" value="1"/>
</dbReference>
<dbReference type="EC" id="2.4.1.18" evidence="4"/>
<evidence type="ECO:0000256" key="1">
    <source>
        <dbReference type="ARBA" id="ARBA00000826"/>
    </source>
</evidence>
<dbReference type="SUPFAM" id="SSF51445">
    <property type="entry name" value="(Trans)glycosidases"/>
    <property type="match status" value="1"/>
</dbReference>
<keyword evidence="6" id="KW-0808">Transferase</keyword>
<dbReference type="InterPro" id="IPR006048">
    <property type="entry name" value="A-amylase/branching_C"/>
</dbReference>
<evidence type="ECO:0000256" key="3">
    <source>
        <dbReference type="ARBA" id="ARBA00009000"/>
    </source>
</evidence>
<dbReference type="Pfam" id="PF00128">
    <property type="entry name" value="Alpha-amylase"/>
    <property type="match status" value="1"/>
</dbReference>
<dbReference type="GO" id="GO:0004553">
    <property type="term" value="F:hydrolase activity, hydrolyzing O-glycosyl compounds"/>
    <property type="evidence" value="ECO:0007669"/>
    <property type="project" value="InterPro"/>
</dbReference>
<dbReference type="InterPro" id="IPR004193">
    <property type="entry name" value="Glyco_hydro_13_N"/>
</dbReference>
<dbReference type="Proteomes" id="UP000823926">
    <property type="component" value="Unassembled WGS sequence"/>
</dbReference>
<name>A0A9D1TY87_9BACT</name>
<dbReference type="GO" id="GO:0005737">
    <property type="term" value="C:cytoplasm"/>
    <property type="evidence" value="ECO:0007669"/>
    <property type="project" value="TreeGrafter"/>
</dbReference>
<evidence type="ECO:0000256" key="4">
    <source>
        <dbReference type="ARBA" id="ARBA00012541"/>
    </source>
</evidence>
<dbReference type="SUPFAM" id="SSF81296">
    <property type="entry name" value="E set domains"/>
    <property type="match status" value="1"/>
</dbReference>
<dbReference type="EMBL" id="DXHL01000021">
    <property type="protein sequence ID" value="HIW10832.1"/>
    <property type="molecule type" value="Genomic_DNA"/>
</dbReference>
<proteinExistence type="inferred from homology"/>
<reference evidence="10" key="1">
    <citation type="journal article" date="2021" name="PeerJ">
        <title>Extensive microbial diversity within the chicken gut microbiome revealed by metagenomics and culture.</title>
        <authorList>
            <person name="Gilroy R."/>
            <person name="Ravi A."/>
            <person name="Getino M."/>
            <person name="Pursley I."/>
            <person name="Horton D.L."/>
            <person name="Alikhan N.F."/>
            <person name="Baker D."/>
            <person name="Gharbi K."/>
            <person name="Hall N."/>
            <person name="Watson M."/>
            <person name="Adriaenssens E.M."/>
            <person name="Foster-Nyarko E."/>
            <person name="Jarju S."/>
            <person name="Secka A."/>
            <person name="Antonio M."/>
            <person name="Oren A."/>
            <person name="Chaudhuri R.R."/>
            <person name="La Ragione R."/>
            <person name="Hildebrand F."/>
            <person name="Pallen M.J."/>
        </authorList>
    </citation>
    <scope>NUCLEOTIDE SEQUENCE</scope>
    <source>
        <strain evidence="10">ChiBcec15-1070</strain>
    </source>
</reference>
<evidence type="ECO:0000256" key="2">
    <source>
        <dbReference type="ARBA" id="ARBA00002953"/>
    </source>
</evidence>
<dbReference type="InterPro" id="IPR017853">
    <property type="entry name" value="GH"/>
</dbReference>
<dbReference type="PANTHER" id="PTHR43651:SF3">
    <property type="entry name" value="1,4-ALPHA-GLUCAN-BRANCHING ENZYME"/>
    <property type="match status" value="1"/>
</dbReference>
<evidence type="ECO:0000256" key="5">
    <source>
        <dbReference type="ARBA" id="ARBA00022676"/>
    </source>
</evidence>
<dbReference type="PANTHER" id="PTHR43651">
    <property type="entry name" value="1,4-ALPHA-GLUCAN-BRANCHING ENZYME"/>
    <property type="match status" value="1"/>
</dbReference>
<evidence type="ECO:0000256" key="8">
    <source>
        <dbReference type="PIRSR" id="PIRSR000463-1"/>
    </source>
</evidence>
<reference evidence="10" key="2">
    <citation type="submission" date="2021-04" db="EMBL/GenBank/DDBJ databases">
        <authorList>
            <person name="Gilroy R."/>
        </authorList>
    </citation>
    <scope>NUCLEOTIDE SEQUENCE</scope>
    <source>
        <strain evidence="10">ChiBcec15-1070</strain>
    </source>
</reference>
<comment type="similarity">
    <text evidence="3">Belongs to the glycosyl hydrolase 13 family. GlgB subfamily.</text>
</comment>
<sequence>MAHATSLLTLPLPMVERDPWLQPAEAELVARAQRFLERKHDICRWSGSLTDYANAHLYFGIHYDPSRRGWWFREWLPGAREVFLFGDFNDWERTQFPAEREPDSNGVWSLFLSDEATDGRLRHGSLVKMYVHGADGSWMDRIPAYIRRVVQNDTTKDYCGQVWEPQTPFDWEGDDYRLTETARRDGGLLIYEAHVGMAQETEGVGSYAEFTDRILPRIKELGYNTVQLMAIAEHPYYGSFGYHVSSFFAPSSRFGTPEELKELVKQAHAMGIGVVMDLVHSHYVKNINEGINRLDGTDHLYSIPGPGGEHPQWDSMLFDYGKYEVQHFLLSNIKYWLDEFHFDGFRFDGVTSMLYHHHGVQAPEWGLDAYFGDGANRDAILYLTLANDLVHSLKPHGVTIAEDVSGMPGVTVPIADGGVGFDYRLGMAIPDFWIEYLKDVPDEEWNLYRMWEVLCNRLPDVHTVAYCESHDQALVGDKTIAFRLMDKEMYFCMNRESQNLIIDRGIALHKMIRLITATLGGEAYLTFMGNEFGHPEWIDFPREGNGWSYAHARRQWSLAEADYLRYIDLWRFDRAMVALLKQHRILSAGYGYRIKVDEANKTLIYEQAGLLFVFNWHPTASIPDYELPAPSPGKWCVVLSSDATRFGGQGRVTDGAQSGEYFTSARTDGDGITRHYMRIYNVSRTALVFERVD</sequence>
<dbReference type="InterPro" id="IPR013783">
    <property type="entry name" value="Ig-like_fold"/>
</dbReference>
<evidence type="ECO:0000313" key="11">
    <source>
        <dbReference type="Proteomes" id="UP000823926"/>
    </source>
</evidence>
<dbReference type="PIRSF" id="PIRSF000463">
    <property type="entry name" value="GlgB"/>
    <property type="match status" value="1"/>
</dbReference>
<keyword evidence="5" id="KW-0328">Glycosyltransferase</keyword>
<dbReference type="AlphaFoldDB" id="A0A9D1TY87"/>
<dbReference type="Gene3D" id="2.60.40.10">
    <property type="entry name" value="Immunoglobulins"/>
    <property type="match status" value="1"/>
</dbReference>
<protein>
    <recommendedName>
        <fullName evidence="4">1,4-alpha-glucan branching enzyme</fullName>
        <ecNumber evidence="4">2.4.1.18</ecNumber>
    </recommendedName>
</protein>
<evidence type="ECO:0000313" key="10">
    <source>
        <dbReference type="EMBL" id="HIW10832.1"/>
    </source>
</evidence>
<dbReference type="Pfam" id="PF02922">
    <property type="entry name" value="CBM_48"/>
    <property type="match status" value="1"/>
</dbReference>
<dbReference type="InterPro" id="IPR013780">
    <property type="entry name" value="Glyco_hydro_b"/>
</dbReference>
<dbReference type="GO" id="GO:0043169">
    <property type="term" value="F:cation binding"/>
    <property type="evidence" value="ECO:0007669"/>
    <property type="project" value="InterPro"/>
</dbReference>
<accession>A0A9D1TY87</accession>
<organism evidence="10 11">
    <name type="scientific">Candidatus Rikenella faecigallinarum</name>
    <dbReference type="NCBI Taxonomy" id="2838745"/>
    <lineage>
        <taxon>Bacteria</taxon>
        <taxon>Pseudomonadati</taxon>
        <taxon>Bacteroidota</taxon>
        <taxon>Bacteroidia</taxon>
        <taxon>Bacteroidales</taxon>
        <taxon>Rikenellaceae</taxon>
        <taxon>Rikenella</taxon>
    </lineage>
</organism>
<dbReference type="GO" id="GO:0003844">
    <property type="term" value="F:1,4-alpha-glucan branching enzyme activity"/>
    <property type="evidence" value="ECO:0007669"/>
    <property type="project" value="UniProtKB-EC"/>
</dbReference>
<feature type="domain" description="Glycosyl hydrolase family 13 catalytic" evidence="9">
    <location>
        <begin position="192"/>
        <end position="571"/>
    </location>
</feature>
<feature type="active site" description="Nucleophile" evidence="8">
    <location>
        <position position="348"/>
    </location>
</feature>
<comment type="function">
    <text evidence="2">Catalyzes the formation of the alpha-1,6-glucosidic linkages in glycogen by scission of a 1,4-alpha-linked oligosaccharide from growing alpha-1,4-glucan chains and the subsequent attachment of the oligosaccharide to the alpha-1,6 position.</text>
</comment>
<dbReference type="CDD" id="cd11321">
    <property type="entry name" value="AmyAc_bac_euk_BE"/>
    <property type="match status" value="1"/>
</dbReference>
<dbReference type="InterPro" id="IPR006047">
    <property type="entry name" value="GH13_cat_dom"/>
</dbReference>
<gene>
    <name evidence="10" type="ORF">H9888_04940</name>
</gene>
<dbReference type="FunFam" id="3.20.20.80:FF:000001">
    <property type="entry name" value="1,4-alpha-glucan branching enzyme"/>
    <property type="match status" value="1"/>
</dbReference>
<dbReference type="InterPro" id="IPR014756">
    <property type="entry name" value="Ig_E-set"/>
</dbReference>
<comment type="caution">
    <text evidence="10">The sequence shown here is derived from an EMBL/GenBank/DDBJ whole genome shotgun (WGS) entry which is preliminary data.</text>
</comment>
<evidence type="ECO:0000256" key="7">
    <source>
        <dbReference type="ARBA" id="ARBA00023277"/>
    </source>
</evidence>